<dbReference type="RefSeq" id="WP_043804348.1">
    <property type="nucleotide sequence ID" value="NZ_AVCH01000183.1"/>
</dbReference>
<reference evidence="1 2" key="1">
    <citation type="submission" date="2013-09" db="EMBL/GenBank/DDBJ databases">
        <title>Genome sequencing of Arenimonas malthae.</title>
        <authorList>
            <person name="Chen F."/>
            <person name="Wang G."/>
        </authorList>
    </citation>
    <scope>NUCLEOTIDE SEQUENCE [LARGE SCALE GENOMIC DNA]</scope>
    <source>
        <strain evidence="1 2">CC-JY-1</strain>
    </source>
</reference>
<protein>
    <submittedName>
        <fullName evidence="1">Uncharacterized protein</fullName>
    </submittedName>
</protein>
<dbReference type="Proteomes" id="UP000029392">
    <property type="component" value="Unassembled WGS sequence"/>
</dbReference>
<organism evidence="1 2">
    <name type="scientific">Arenimonas malthae CC-JY-1</name>
    <dbReference type="NCBI Taxonomy" id="1384054"/>
    <lineage>
        <taxon>Bacteria</taxon>
        <taxon>Pseudomonadati</taxon>
        <taxon>Pseudomonadota</taxon>
        <taxon>Gammaproteobacteria</taxon>
        <taxon>Lysobacterales</taxon>
        <taxon>Lysobacteraceae</taxon>
        <taxon>Arenimonas</taxon>
    </lineage>
</organism>
<dbReference type="AlphaFoldDB" id="A0A091B3E8"/>
<comment type="caution">
    <text evidence="1">The sequence shown here is derived from an EMBL/GenBank/DDBJ whole genome shotgun (WGS) entry which is preliminary data.</text>
</comment>
<dbReference type="EMBL" id="AVCH01000183">
    <property type="protein sequence ID" value="KFN45384.1"/>
    <property type="molecule type" value="Genomic_DNA"/>
</dbReference>
<accession>A0A091B3E8</accession>
<keyword evidence="2" id="KW-1185">Reference proteome</keyword>
<evidence type="ECO:0000313" key="2">
    <source>
        <dbReference type="Proteomes" id="UP000029392"/>
    </source>
</evidence>
<proteinExistence type="predicted"/>
<evidence type="ECO:0000313" key="1">
    <source>
        <dbReference type="EMBL" id="KFN45384.1"/>
    </source>
</evidence>
<sequence>MSKTNRTISYFIDDRGNRCALVPLANCDRFAILYAYKLAELEETGISLNWQLNSNGHGRTYVKLSLPGRDGRVVARLIAGAAYKQQVHYLNGDPLDLRCDNLLIGKGGKAHKDCSTLPILTDLDSDWESAE</sequence>
<gene>
    <name evidence="1" type="ORF">N790_10005</name>
</gene>
<name>A0A091B3E8_9GAMM</name>